<dbReference type="AlphaFoldDB" id="A0A7T5JN66"/>
<dbReference type="InterPro" id="IPR014284">
    <property type="entry name" value="RNA_pol_sigma-70_dom"/>
</dbReference>
<name>A0A7T5JN66_9BACL</name>
<dbReference type="GO" id="GO:0016987">
    <property type="term" value="F:sigma factor activity"/>
    <property type="evidence" value="ECO:0007669"/>
    <property type="project" value="UniProtKB-KW"/>
</dbReference>
<feature type="domain" description="RNA polymerase sigma factor 70 region 4 type 2" evidence="8">
    <location>
        <begin position="110"/>
        <end position="159"/>
    </location>
</feature>
<evidence type="ECO:0000259" key="8">
    <source>
        <dbReference type="Pfam" id="PF08281"/>
    </source>
</evidence>
<dbReference type="InterPro" id="IPR000838">
    <property type="entry name" value="RNA_pol_sigma70_ECF_CS"/>
</dbReference>
<dbReference type="PANTHER" id="PTHR43133:SF60">
    <property type="entry name" value="RNA POLYMERASE SIGMA FACTOR SIGV"/>
    <property type="match status" value="1"/>
</dbReference>
<dbReference type="EMBL" id="CP066308">
    <property type="protein sequence ID" value="QQE73786.1"/>
    <property type="molecule type" value="Genomic_DNA"/>
</dbReference>
<dbReference type="InterPro" id="IPR036388">
    <property type="entry name" value="WH-like_DNA-bd_sf"/>
</dbReference>
<dbReference type="RefSeq" id="WP_198827386.1">
    <property type="nucleotide sequence ID" value="NZ_CP066308.1"/>
</dbReference>
<dbReference type="PANTHER" id="PTHR43133">
    <property type="entry name" value="RNA POLYMERASE ECF-TYPE SIGMA FACTO"/>
    <property type="match status" value="1"/>
</dbReference>
<dbReference type="SUPFAM" id="SSF88946">
    <property type="entry name" value="Sigma2 domain of RNA polymerase sigma factors"/>
    <property type="match status" value="1"/>
</dbReference>
<reference evidence="9 11" key="1">
    <citation type="submission" date="2020-12" db="EMBL/GenBank/DDBJ databases">
        <title>strain FJAT-54423T represents a novel species of the genus Brevibacillus.</title>
        <authorList>
            <person name="Tang R."/>
        </authorList>
    </citation>
    <scope>NUCLEOTIDE SEQUENCE [LARGE SCALE GENOMIC DNA]</scope>
    <source>
        <strain evidence="9 11">FJAT-54423</strain>
    </source>
</reference>
<evidence type="ECO:0000256" key="5">
    <source>
        <dbReference type="ARBA" id="ARBA00023163"/>
    </source>
</evidence>
<dbReference type="Proteomes" id="UP000677234">
    <property type="component" value="Chromosome"/>
</dbReference>
<evidence type="ECO:0000256" key="3">
    <source>
        <dbReference type="ARBA" id="ARBA00023082"/>
    </source>
</evidence>
<comment type="similarity">
    <text evidence="1 6">Belongs to the sigma-70 factor family. ECF subfamily.</text>
</comment>
<evidence type="ECO:0000313" key="10">
    <source>
        <dbReference type="EMBL" id="QUO40870.1"/>
    </source>
</evidence>
<dbReference type="NCBIfam" id="TIGR02937">
    <property type="entry name" value="sigma70-ECF"/>
    <property type="match status" value="1"/>
</dbReference>
<keyword evidence="5 6" id="KW-0804">Transcription</keyword>
<dbReference type="InterPro" id="IPR039425">
    <property type="entry name" value="RNA_pol_sigma-70-like"/>
</dbReference>
<dbReference type="KEGG" id="bcop:JD108_18260"/>
<dbReference type="InterPro" id="IPR013249">
    <property type="entry name" value="RNA_pol_sigma70_r4_t2"/>
</dbReference>
<dbReference type="Gene3D" id="1.10.10.10">
    <property type="entry name" value="Winged helix-like DNA-binding domain superfamily/Winged helix DNA-binding domain"/>
    <property type="match status" value="1"/>
</dbReference>
<dbReference type="Gene3D" id="1.10.1740.10">
    <property type="match status" value="1"/>
</dbReference>
<reference evidence="10" key="2">
    <citation type="submission" date="2021-04" db="EMBL/GenBank/DDBJ databases">
        <title>Brevibacillus composti FJAT-54423, complete genome.</title>
        <authorList>
            <person name="Tang R."/>
        </authorList>
    </citation>
    <scope>NUCLEOTIDE SEQUENCE</scope>
    <source>
        <strain evidence="10">FJAT-54424</strain>
    </source>
</reference>
<dbReference type="GO" id="GO:0006352">
    <property type="term" value="P:DNA-templated transcription initiation"/>
    <property type="evidence" value="ECO:0007669"/>
    <property type="project" value="InterPro"/>
</dbReference>
<evidence type="ECO:0000313" key="12">
    <source>
        <dbReference type="Proteomes" id="UP000677234"/>
    </source>
</evidence>
<keyword evidence="12" id="KW-1185">Reference proteome</keyword>
<keyword evidence="2 6" id="KW-0805">Transcription regulation</keyword>
<protein>
    <recommendedName>
        <fullName evidence="6">RNA polymerase sigma factor</fullName>
    </recommendedName>
</protein>
<evidence type="ECO:0000256" key="4">
    <source>
        <dbReference type="ARBA" id="ARBA00023125"/>
    </source>
</evidence>
<dbReference type="CDD" id="cd06171">
    <property type="entry name" value="Sigma70_r4"/>
    <property type="match status" value="1"/>
</dbReference>
<evidence type="ECO:0000259" key="7">
    <source>
        <dbReference type="Pfam" id="PF04542"/>
    </source>
</evidence>
<evidence type="ECO:0000256" key="1">
    <source>
        <dbReference type="ARBA" id="ARBA00010641"/>
    </source>
</evidence>
<dbReference type="SUPFAM" id="SSF88659">
    <property type="entry name" value="Sigma3 and sigma4 domains of RNA polymerase sigma factors"/>
    <property type="match status" value="1"/>
</dbReference>
<evidence type="ECO:0000313" key="11">
    <source>
        <dbReference type="Proteomes" id="UP000595847"/>
    </source>
</evidence>
<dbReference type="Pfam" id="PF04542">
    <property type="entry name" value="Sigma70_r2"/>
    <property type="match status" value="1"/>
</dbReference>
<dbReference type="InterPro" id="IPR013324">
    <property type="entry name" value="RNA_pol_sigma_r3/r4-like"/>
</dbReference>
<dbReference type="PROSITE" id="PS01063">
    <property type="entry name" value="SIGMA70_ECF"/>
    <property type="match status" value="1"/>
</dbReference>
<sequence>MEETQHDVEAWFTLYSHDLYNFLVYFTGHHDVEDLVQEVFMKAMLNKHQFRGRAARKTWLFSIARNLAIDHVRKEKWRRSVLSSFLPFFRSEEKGPDEIAERNEEFHFLYGAIRQLKQTHREVILLRGIQGFSVAETAEILDWSESKVHVTLHRGLKELRKLMTQPEKGGDILASSVK</sequence>
<dbReference type="GO" id="GO:0003677">
    <property type="term" value="F:DNA binding"/>
    <property type="evidence" value="ECO:0007669"/>
    <property type="project" value="UniProtKB-KW"/>
</dbReference>
<dbReference type="InterPro" id="IPR013325">
    <property type="entry name" value="RNA_pol_sigma_r2"/>
</dbReference>
<keyword evidence="4 6" id="KW-0238">DNA-binding</keyword>
<gene>
    <name evidence="9" type="ORF">JD108_18260</name>
    <name evidence="10" type="ORF">KDJ56_18200</name>
</gene>
<organism evidence="9 11">
    <name type="scientific">Brevibacillus composti</name>
    <dbReference type="NCBI Taxonomy" id="2796470"/>
    <lineage>
        <taxon>Bacteria</taxon>
        <taxon>Bacillati</taxon>
        <taxon>Bacillota</taxon>
        <taxon>Bacilli</taxon>
        <taxon>Bacillales</taxon>
        <taxon>Paenibacillaceae</taxon>
        <taxon>Brevibacillus</taxon>
    </lineage>
</organism>
<dbReference type="EMBL" id="CP073708">
    <property type="protein sequence ID" value="QUO40870.1"/>
    <property type="molecule type" value="Genomic_DNA"/>
</dbReference>
<dbReference type="Pfam" id="PF08281">
    <property type="entry name" value="Sigma70_r4_2"/>
    <property type="match status" value="1"/>
</dbReference>
<evidence type="ECO:0000256" key="6">
    <source>
        <dbReference type="RuleBase" id="RU000716"/>
    </source>
</evidence>
<dbReference type="InterPro" id="IPR007627">
    <property type="entry name" value="RNA_pol_sigma70_r2"/>
</dbReference>
<dbReference type="Proteomes" id="UP000595847">
    <property type="component" value="Chromosome"/>
</dbReference>
<dbReference type="GO" id="GO:0006950">
    <property type="term" value="P:response to stress"/>
    <property type="evidence" value="ECO:0007669"/>
    <property type="project" value="UniProtKB-ARBA"/>
</dbReference>
<evidence type="ECO:0000256" key="2">
    <source>
        <dbReference type="ARBA" id="ARBA00023015"/>
    </source>
</evidence>
<accession>A0A7T5JN66</accession>
<evidence type="ECO:0000313" key="9">
    <source>
        <dbReference type="EMBL" id="QQE73786.1"/>
    </source>
</evidence>
<feature type="domain" description="RNA polymerase sigma-70 region 2" evidence="7">
    <location>
        <begin position="12"/>
        <end position="78"/>
    </location>
</feature>
<proteinExistence type="inferred from homology"/>
<keyword evidence="3 6" id="KW-0731">Sigma factor</keyword>